<reference evidence="2 3" key="2">
    <citation type="submission" date="2018-10" db="EMBL/GenBank/DDBJ databases">
        <authorList>
            <consortium name="Pathogen Informatics"/>
        </authorList>
    </citation>
    <scope>NUCLEOTIDE SEQUENCE [LARGE SCALE GENOMIC DNA]</scope>
</reference>
<dbReference type="InterPro" id="IPR013598">
    <property type="entry name" value="Exportin-1/Importin-b-like"/>
</dbReference>
<protein>
    <submittedName>
        <fullName evidence="4">Xpo1 domain-containing protein</fullName>
    </submittedName>
</protein>
<evidence type="ECO:0000313" key="3">
    <source>
        <dbReference type="Proteomes" id="UP000274131"/>
    </source>
</evidence>
<dbReference type="SUPFAM" id="SSF48371">
    <property type="entry name" value="ARM repeat"/>
    <property type="match status" value="1"/>
</dbReference>
<dbReference type="OrthoDB" id="435593at2759"/>
<evidence type="ECO:0000259" key="1">
    <source>
        <dbReference type="Pfam" id="PF08389"/>
    </source>
</evidence>
<feature type="domain" description="Exportin-1/Importin-beta-like" evidence="1">
    <location>
        <begin position="39"/>
        <end position="149"/>
    </location>
</feature>
<dbReference type="PANTHER" id="PTHR12363">
    <property type="entry name" value="TRANSPORTIN 3 AND IMPORTIN 13"/>
    <property type="match status" value="1"/>
</dbReference>
<dbReference type="PROSITE" id="PS51257">
    <property type="entry name" value="PROKAR_LIPOPROTEIN"/>
    <property type="match status" value="1"/>
</dbReference>
<gene>
    <name evidence="2" type="ORF">EVEC_LOCUS12702</name>
</gene>
<sequence>MRQKLLHHIRELPPDSYLSLQESLLNHISSYGCGNHEKPTAILTQLCLALVDLYMQVPEWTDFIAKIFDRFSKLPNSDAFLLLNLLKIFSEEVQSPHLRVGDNRRRVVNTELAQQTSAVLQFLSHICSSNPSDVTLVSQALYCLSSWLYNPLQTPDSETELFDAACECVVSVLYRVEDVETQHALAVATLSACYAMAAAFKEVVSKDDSDKIHGYTRIFCELNESFLECMVQSPGEKLGNLDTLEMLLLPVSYADTSQWLSAKARCGIVCPVQRKY</sequence>
<dbReference type="InterPro" id="IPR057941">
    <property type="entry name" value="TPR_TNPO3_IPO13_2nd"/>
</dbReference>
<dbReference type="InterPro" id="IPR016024">
    <property type="entry name" value="ARM-type_fold"/>
</dbReference>
<dbReference type="GO" id="GO:0005737">
    <property type="term" value="C:cytoplasm"/>
    <property type="evidence" value="ECO:0007669"/>
    <property type="project" value="TreeGrafter"/>
</dbReference>
<dbReference type="Gene3D" id="1.25.10.10">
    <property type="entry name" value="Leucine-rich Repeat Variant"/>
    <property type="match status" value="1"/>
</dbReference>
<dbReference type="EMBL" id="UXUI01016064">
    <property type="protein sequence ID" value="VDD97951.1"/>
    <property type="molecule type" value="Genomic_DNA"/>
</dbReference>
<evidence type="ECO:0000313" key="4">
    <source>
        <dbReference type="WBParaSite" id="EVEC_0001357101-mRNA-1"/>
    </source>
</evidence>
<dbReference type="InterPro" id="IPR011989">
    <property type="entry name" value="ARM-like"/>
</dbReference>
<dbReference type="WBParaSite" id="EVEC_0001357101-mRNA-1">
    <property type="protein sequence ID" value="EVEC_0001357101-mRNA-1"/>
    <property type="gene ID" value="EVEC_0001357101"/>
</dbReference>
<accession>A0A0N4VRA6</accession>
<dbReference type="Pfam" id="PF24138">
    <property type="entry name" value="TPR_TNPO3_IPO13_2nd"/>
    <property type="match status" value="1"/>
</dbReference>
<dbReference type="STRING" id="51028.A0A0N4VRA6"/>
<name>A0A0N4VRA6_ENTVE</name>
<proteinExistence type="predicted"/>
<dbReference type="PANTHER" id="PTHR12363:SF42">
    <property type="entry name" value="TRANSPORTIN-3"/>
    <property type="match status" value="1"/>
</dbReference>
<evidence type="ECO:0000313" key="2">
    <source>
        <dbReference type="EMBL" id="VDD97951.1"/>
    </source>
</evidence>
<keyword evidence="3" id="KW-1185">Reference proteome</keyword>
<dbReference type="Proteomes" id="UP000274131">
    <property type="component" value="Unassembled WGS sequence"/>
</dbReference>
<dbReference type="AlphaFoldDB" id="A0A0N4VRA6"/>
<reference evidence="4" key="1">
    <citation type="submission" date="2017-02" db="UniProtKB">
        <authorList>
            <consortium name="WormBaseParasite"/>
        </authorList>
    </citation>
    <scope>IDENTIFICATION</scope>
</reference>
<dbReference type="GO" id="GO:0006606">
    <property type="term" value="P:protein import into nucleus"/>
    <property type="evidence" value="ECO:0007669"/>
    <property type="project" value="TreeGrafter"/>
</dbReference>
<organism evidence="4">
    <name type="scientific">Enterobius vermicularis</name>
    <name type="common">Human pinworm</name>
    <dbReference type="NCBI Taxonomy" id="51028"/>
    <lineage>
        <taxon>Eukaryota</taxon>
        <taxon>Metazoa</taxon>
        <taxon>Ecdysozoa</taxon>
        <taxon>Nematoda</taxon>
        <taxon>Chromadorea</taxon>
        <taxon>Rhabditida</taxon>
        <taxon>Spirurina</taxon>
        <taxon>Oxyuridomorpha</taxon>
        <taxon>Oxyuroidea</taxon>
        <taxon>Oxyuridae</taxon>
        <taxon>Enterobius</taxon>
    </lineage>
</organism>
<dbReference type="Pfam" id="PF08389">
    <property type="entry name" value="Xpo1"/>
    <property type="match status" value="1"/>
</dbReference>
<dbReference type="InterPro" id="IPR051345">
    <property type="entry name" value="Importin_beta-like_NTR"/>
</dbReference>